<dbReference type="InterPro" id="IPR041033">
    <property type="entry name" value="SpaA_PFL_dom_1"/>
</dbReference>
<evidence type="ECO:0000313" key="6">
    <source>
        <dbReference type="EMBL" id="OJG47116.1"/>
    </source>
</evidence>
<evidence type="ECO:0000259" key="5">
    <source>
        <dbReference type="PROSITE" id="PS50234"/>
    </source>
</evidence>
<dbReference type="Pfam" id="PF21426">
    <property type="entry name" value="GBS104-like_Ig"/>
    <property type="match status" value="1"/>
</dbReference>
<dbReference type="PANTHER" id="PTHR36108">
    <property type="entry name" value="COLOSSIN-B-RELATED"/>
    <property type="match status" value="1"/>
</dbReference>
<dbReference type="Gene3D" id="2.60.40.2110">
    <property type="match status" value="1"/>
</dbReference>
<dbReference type="InterPro" id="IPR049319">
    <property type="entry name" value="GBS104-like_Ig"/>
</dbReference>
<comment type="similarity">
    <text evidence="1">Belongs to the serine-aspartate repeat-containing protein (SDr) family.</text>
</comment>
<dbReference type="Gene3D" id="3.40.50.410">
    <property type="entry name" value="von Willebrand factor, type A domain"/>
    <property type="match status" value="1"/>
</dbReference>
<dbReference type="CDD" id="cd00198">
    <property type="entry name" value="vWFA"/>
    <property type="match status" value="1"/>
</dbReference>
<dbReference type="Gene3D" id="2.60.40.1140">
    <property type="entry name" value="Collagen-binding surface protein Cna, B-type domain"/>
    <property type="match status" value="1"/>
</dbReference>
<evidence type="ECO:0000256" key="1">
    <source>
        <dbReference type="ARBA" id="ARBA00007257"/>
    </source>
</evidence>
<protein>
    <recommendedName>
        <fullName evidence="5">VWFA domain-containing protein</fullName>
    </recommendedName>
</protein>
<dbReference type="Gene3D" id="2.60.40.10">
    <property type="entry name" value="Immunoglobulins"/>
    <property type="match status" value="2"/>
</dbReference>
<comment type="caution">
    <text evidence="6">The sequence shown here is derived from an EMBL/GenBank/DDBJ whole genome shotgun (WGS) entry which is preliminary data.</text>
</comment>
<dbReference type="PANTHER" id="PTHR36108:SF13">
    <property type="entry name" value="COLOSSIN-B-RELATED"/>
    <property type="match status" value="1"/>
</dbReference>
<evidence type="ECO:0000256" key="4">
    <source>
        <dbReference type="SAM" id="Phobius"/>
    </source>
</evidence>
<evidence type="ECO:0000256" key="2">
    <source>
        <dbReference type="ARBA" id="ARBA00022525"/>
    </source>
</evidence>
<dbReference type="SUPFAM" id="SSF53300">
    <property type="entry name" value="vWA-like"/>
    <property type="match status" value="1"/>
</dbReference>
<feature type="domain" description="VWFA" evidence="5">
    <location>
        <begin position="150"/>
        <end position="428"/>
    </location>
</feature>
<dbReference type="InterPro" id="IPR002035">
    <property type="entry name" value="VWF_A"/>
</dbReference>
<dbReference type="InterPro" id="IPR036465">
    <property type="entry name" value="vWFA_dom_sf"/>
</dbReference>
<keyword evidence="4" id="KW-1133">Transmembrane helix</keyword>
<keyword evidence="2" id="KW-0964">Secreted</keyword>
<organism evidence="6 7">
    <name type="scientific">Enterococcus hermanniensis</name>
    <dbReference type="NCBI Taxonomy" id="249189"/>
    <lineage>
        <taxon>Bacteria</taxon>
        <taxon>Bacillati</taxon>
        <taxon>Bacillota</taxon>
        <taxon>Bacilli</taxon>
        <taxon>Lactobacillales</taxon>
        <taxon>Enterococcaceae</taxon>
        <taxon>Enterococcus</taxon>
    </lineage>
</organism>
<keyword evidence="4" id="KW-0812">Transmembrane</keyword>
<sequence length="902" mass="101855">MELVSSVNVVYAQTQASQGISEPTQESSLNPMFKSELPFSESDKPLLYTNKETQYITDAKGTYPTYSWQPKNQQNVLNHQGGSEQIDGWDAETSWDPGQDDYTKSYIHYGKSPLDSTISLRKYAQQTDQADEFKMKLNVRGNTSYKSGVDIVFLLDNSDSMSVEEYNVPNTRKKDAEQALESLLTGLTKIVDSAKGDIRIGGHIYSDYDINAWGNKPGQISTFPLSNDPSNWGKMLTEYKRADAMGATFTQRGLIEAKDIFDASTEKEKRYKLLFVLTDGAPNLSWPTNDTGIFNENMYVDKLYFEHFNSGPKGNYRRGDVLGTSGFKTTIVPPYHGLINSHITTTNSAAMDVKNAGIEIHTIALRLMVNVNELNKQPELLRGLYKMSSKKINSTNGPDTDTAADYHFYNVEKEDDLSAYFNNWYETITRTIDQGILSDPLGDMVDLIDTPTWKQVDTTGQKIKKEDEPKISVSKDGRNITVAPINLANSQEIEITYTVKLKTTDSSFVFNQWYPTNNLTTLQPMPERTTDQLEFGSPSVKYQQAPWTIPVAKIWSDTYKEIPDYWDLRPEKITVTLQEWVEGSWKPIEEKEICEKENWQTTFKLLPENPATVYRIMENERVSGYQSPTINQATFTLKTLNEEGIKITNELLRENHQFWKFMADGQTVFTKDLPSFSITREDGKSHSEDLQPDDTGKIEIANLSIGRYVVEETYVPNGFVKMVNFDIRVVENSTGDSLVVTIDNTSEQYFVRNVLKDFRLVVEKVDVQDQPLLGAIFKLEGPNGEISQETTKAIHFSGLRPGKYALCEEQAPLGYEKIIEPILFEIRLDGSVEISSHPNMSGMSDLSGNTIKLKVQNKKIPSGSLPNTGGVGLAKYRLLAILLLVIASFTSIFYGYCKYVNE</sequence>
<dbReference type="InterPro" id="IPR013783">
    <property type="entry name" value="Ig-like_fold"/>
</dbReference>
<gene>
    <name evidence="6" type="ORF">RV04_GL000363</name>
</gene>
<dbReference type="InterPro" id="IPR008454">
    <property type="entry name" value="Collagen-bd_Cna-like_B-typ_dom"/>
</dbReference>
<dbReference type="Proteomes" id="UP000182077">
    <property type="component" value="Unassembled WGS sequence"/>
</dbReference>
<dbReference type="SUPFAM" id="SSF49478">
    <property type="entry name" value="Cna protein B-type domain"/>
    <property type="match status" value="1"/>
</dbReference>
<dbReference type="SMART" id="SM00327">
    <property type="entry name" value="VWA"/>
    <property type="match status" value="1"/>
</dbReference>
<dbReference type="Pfam" id="PF17802">
    <property type="entry name" value="SpaA"/>
    <property type="match status" value="2"/>
</dbReference>
<keyword evidence="7" id="KW-1185">Reference proteome</keyword>
<accession>A0A1L8TS10</accession>
<keyword evidence="4" id="KW-0472">Membrane</keyword>
<evidence type="ECO:0000256" key="3">
    <source>
        <dbReference type="ARBA" id="ARBA00022729"/>
    </source>
</evidence>
<evidence type="ECO:0000313" key="7">
    <source>
        <dbReference type="Proteomes" id="UP000182077"/>
    </source>
</evidence>
<dbReference type="EMBL" id="JXKQ01000001">
    <property type="protein sequence ID" value="OJG47116.1"/>
    <property type="molecule type" value="Genomic_DNA"/>
</dbReference>
<dbReference type="PROSITE" id="PS50234">
    <property type="entry name" value="VWFA"/>
    <property type="match status" value="1"/>
</dbReference>
<dbReference type="STRING" id="249189.RV04_GL000363"/>
<reference evidence="6 7" key="1">
    <citation type="submission" date="2014-12" db="EMBL/GenBank/DDBJ databases">
        <title>Draft genome sequences of 29 type strains of Enterococci.</title>
        <authorList>
            <person name="Zhong Z."/>
            <person name="Sun Z."/>
            <person name="Liu W."/>
            <person name="Zhang W."/>
            <person name="Zhang H."/>
        </authorList>
    </citation>
    <scope>NUCLEOTIDE SEQUENCE [LARGE SCALE GENOMIC DNA]</scope>
    <source>
        <strain evidence="6 7">DSM 17122</strain>
    </source>
</reference>
<dbReference type="Pfam" id="PF05738">
    <property type="entry name" value="Cna_B"/>
    <property type="match status" value="1"/>
</dbReference>
<name>A0A1L8TS10_9ENTE</name>
<keyword evidence="3" id="KW-0732">Signal</keyword>
<dbReference type="AlphaFoldDB" id="A0A1L8TS10"/>
<proteinExistence type="inferred from homology"/>
<feature type="transmembrane region" description="Helical" evidence="4">
    <location>
        <begin position="876"/>
        <end position="897"/>
    </location>
</feature>